<evidence type="ECO:0000256" key="16">
    <source>
        <dbReference type="HAMAP-Rule" id="MF_01274"/>
    </source>
</evidence>
<keyword evidence="11 16" id="KW-0067">ATP-binding</keyword>
<dbReference type="OrthoDB" id="9781305at2"/>
<feature type="binding site" evidence="16">
    <location>
        <position position="121"/>
    </location>
    <ligand>
        <name>K(+)</name>
        <dbReference type="ChEBI" id="CHEBI:29103"/>
    </ligand>
</feature>
<keyword evidence="10 16" id="KW-0418">Kinase</keyword>
<dbReference type="EC" id="2.7.1.33" evidence="6 16"/>
<comment type="function">
    <text evidence="16">Catalyzes the phosphorylation of pantothenate (Pan), the first step in CoA biosynthesis.</text>
</comment>
<comment type="catalytic activity">
    <reaction evidence="1 16">
        <text>(R)-pantothenate + ATP = (R)-4'-phosphopantothenate + ADP + H(+)</text>
        <dbReference type="Rhea" id="RHEA:16373"/>
        <dbReference type="ChEBI" id="CHEBI:10986"/>
        <dbReference type="ChEBI" id="CHEBI:15378"/>
        <dbReference type="ChEBI" id="CHEBI:29032"/>
        <dbReference type="ChEBI" id="CHEBI:30616"/>
        <dbReference type="ChEBI" id="CHEBI:456216"/>
        <dbReference type="EC" id="2.7.1.33"/>
    </reaction>
</comment>
<dbReference type="HAMAP" id="MF_01274">
    <property type="entry name" value="Pantothen_kinase_3"/>
    <property type="match status" value="1"/>
</dbReference>
<keyword evidence="12 16" id="KW-0630">Potassium</keyword>
<dbReference type="GO" id="GO:0004594">
    <property type="term" value="F:pantothenate kinase activity"/>
    <property type="evidence" value="ECO:0007669"/>
    <property type="project" value="UniProtKB-UniRule"/>
</dbReference>
<comment type="caution">
    <text evidence="17">The sequence shown here is derived from an EMBL/GenBank/DDBJ whole genome shotgun (WGS) entry which is preliminary data.</text>
</comment>
<protein>
    <recommendedName>
        <fullName evidence="15 16">Type III pantothenate kinase</fullName>
        <ecNumber evidence="6 16">2.7.1.33</ecNumber>
    </recommendedName>
    <alternativeName>
        <fullName evidence="16">PanK-III</fullName>
    </alternativeName>
    <alternativeName>
        <fullName evidence="16">Pantothenic acid kinase</fullName>
    </alternativeName>
</protein>
<evidence type="ECO:0000256" key="14">
    <source>
        <dbReference type="ARBA" id="ARBA00038036"/>
    </source>
</evidence>
<comment type="cofactor">
    <cofactor evidence="16">
        <name>NH4(+)</name>
        <dbReference type="ChEBI" id="CHEBI:28938"/>
    </cofactor>
    <cofactor evidence="16">
        <name>K(+)</name>
        <dbReference type="ChEBI" id="CHEBI:29103"/>
    </cofactor>
    <text evidence="16">A monovalent cation. Ammonium or potassium.</text>
</comment>
<evidence type="ECO:0000256" key="1">
    <source>
        <dbReference type="ARBA" id="ARBA00001206"/>
    </source>
</evidence>
<evidence type="ECO:0000256" key="5">
    <source>
        <dbReference type="ARBA" id="ARBA00011738"/>
    </source>
</evidence>
<evidence type="ECO:0000256" key="11">
    <source>
        <dbReference type="ARBA" id="ARBA00022840"/>
    </source>
</evidence>
<dbReference type="CDD" id="cd24015">
    <property type="entry name" value="ASKHA_NBD_PanK-III"/>
    <property type="match status" value="1"/>
</dbReference>
<dbReference type="NCBIfam" id="TIGR00671">
    <property type="entry name" value="baf"/>
    <property type="match status" value="1"/>
</dbReference>
<evidence type="ECO:0000256" key="3">
    <source>
        <dbReference type="ARBA" id="ARBA00004496"/>
    </source>
</evidence>
<evidence type="ECO:0000256" key="12">
    <source>
        <dbReference type="ARBA" id="ARBA00022958"/>
    </source>
</evidence>
<feature type="binding site" evidence="16">
    <location>
        <position position="173"/>
    </location>
    <ligand>
        <name>substrate</name>
    </ligand>
</feature>
<feature type="binding site" evidence="16">
    <location>
        <begin position="99"/>
        <end position="102"/>
    </location>
    <ligand>
        <name>substrate</name>
    </ligand>
</feature>
<evidence type="ECO:0000256" key="7">
    <source>
        <dbReference type="ARBA" id="ARBA00022490"/>
    </source>
</evidence>
<feature type="active site" description="Proton acceptor" evidence="16">
    <location>
        <position position="101"/>
    </location>
</feature>
<dbReference type="GO" id="GO:0046872">
    <property type="term" value="F:metal ion binding"/>
    <property type="evidence" value="ECO:0007669"/>
    <property type="project" value="UniProtKB-KW"/>
</dbReference>
<dbReference type="PANTHER" id="PTHR34265:SF1">
    <property type="entry name" value="TYPE III PANTOTHENATE KINASE"/>
    <property type="match status" value="1"/>
</dbReference>
<accession>A0A4R6TWH8</accession>
<gene>
    <name evidence="16" type="primary">coaX</name>
    <name evidence="17" type="ORF">DFQ45_113100</name>
</gene>
<evidence type="ECO:0000256" key="13">
    <source>
        <dbReference type="ARBA" id="ARBA00022993"/>
    </source>
</evidence>
<keyword evidence="9 16" id="KW-0547">Nucleotide-binding</keyword>
<keyword evidence="7 16" id="KW-0963">Cytoplasm</keyword>
<evidence type="ECO:0000313" key="18">
    <source>
        <dbReference type="Proteomes" id="UP000294575"/>
    </source>
</evidence>
<organism evidence="17 18">
    <name type="scientific">Thiopseudomonas denitrificans</name>
    <dbReference type="NCBI Taxonomy" id="1501432"/>
    <lineage>
        <taxon>Bacteria</taxon>
        <taxon>Pseudomonadati</taxon>
        <taxon>Pseudomonadota</taxon>
        <taxon>Gammaproteobacteria</taxon>
        <taxon>Pseudomonadales</taxon>
        <taxon>Pseudomonadaceae</taxon>
        <taxon>Thiopseudomonas</taxon>
    </lineage>
</organism>
<dbReference type="Gene3D" id="3.30.420.40">
    <property type="match status" value="2"/>
</dbReference>
<dbReference type="SUPFAM" id="SSF53067">
    <property type="entry name" value="Actin-like ATPase domain"/>
    <property type="match status" value="2"/>
</dbReference>
<dbReference type="AlphaFoldDB" id="A0A4R6TWH8"/>
<dbReference type="InterPro" id="IPR004619">
    <property type="entry name" value="Type_III_PanK"/>
</dbReference>
<dbReference type="GO" id="GO:0005524">
    <property type="term" value="F:ATP binding"/>
    <property type="evidence" value="ECO:0007669"/>
    <property type="project" value="UniProtKB-UniRule"/>
</dbReference>
<sequence length="241" mass="25581">MILELDVGNSWIKWRVLDDKRGVIVTGRAASLAELEGQLSGSAASFVDCRVCAVQSALSNAEHYAGVLRQYVSGRLVFAASGEHLAGVQNSYAEPARLGVDRWLAMAAGYSRVRGACMIIDAGTAITVDYVRDDGLHLGGLIAPGYQQMKKTLVGSTGLVVSDEFLAGPQTCTANCVAAGVETMLSGFMKQVHDDGLVRLGQRARFLVSGGDALLVQRHIESCEVMDDLVFAGLALACPFE</sequence>
<dbReference type="PANTHER" id="PTHR34265">
    <property type="entry name" value="TYPE III PANTOTHENATE KINASE"/>
    <property type="match status" value="1"/>
</dbReference>
<comment type="subunit">
    <text evidence="5 16">Homodimer.</text>
</comment>
<reference evidence="17 18" key="1">
    <citation type="submission" date="2019-03" db="EMBL/GenBank/DDBJ databases">
        <title>Genomic Encyclopedia of Type Strains, Phase IV (KMG-IV): sequencing the most valuable type-strain genomes for metagenomic binning, comparative biology and taxonomic classification.</title>
        <authorList>
            <person name="Goeker M."/>
        </authorList>
    </citation>
    <scope>NUCLEOTIDE SEQUENCE [LARGE SCALE GENOMIC DNA]</scope>
    <source>
        <strain evidence="17 18">DSM 28679</strain>
    </source>
</reference>
<evidence type="ECO:0000256" key="10">
    <source>
        <dbReference type="ARBA" id="ARBA00022777"/>
    </source>
</evidence>
<dbReference type="InterPro" id="IPR043129">
    <property type="entry name" value="ATPase_NBD"/>
</dbReference>
<evidence type="ECO:0000256" key="9">
    <source>
        <dbReference type="ARBA" id="ARBA00022741"/>
    </source>
</evidence>
<comment type="similarity">
    <text evidence="14 16">Belongs to the type III pantothenate kinase family.</text>
</comment>
<comment type="subcellular location">
    <subcellularLocation>
        <location evidence="3 16">Cytoplasm</location>
    </subcellularLocation>
</comment>
<keyword evidence="13 16" id="KW-0173">Coenzyme A biosynthesis</keyword>
<evidence type="ECO:0000256" key="6">
    <source>
        <dbReference type="ARBA" id="ARBA00012102"/>
    </source>
</evidence>
<name>A0A4R6TWH8_9GAMM</name>
<keyword evidence="16" id="KW-0479">Metal-binding</keyword>
<feature type="binding site" evidence="16">
    <location>
        <position position="92"/>
    </location>
    <ligand>
        <name>substrate</name>
    </ligand>
</feature>
<dbReference type="RefSeq" id="WP_101497979.1">
    <property type="nucleotide sequence ID" value="NZ_LNJZ01000009.1"/>
</dbReference>
<evidence type="ECO:0000256" key="8">
    <source>
        <dbReference type="ARBA" id="ARBA00022679"/>
    </source>
</evidence>
<dbReference type="Proteomes" id="UP000294575">
    <property type="component" value="Unassembled WGS sequence"/>
</dbReference>
<comment type="pathway">
    <text evidence="4 16">Cofactor biosynthesis; coenzyme A biosynthesis; CoA from (R)-pantothenate: step 1/5.</text>
</comment>
<feature type="binding site" evidence="16">
    <location>
        <position position="124"/>
    </location>
    <ligand>
        <name>ATP</name>
        <dbReference type="ChEBI" id="CHEBI:30616"/>
    </ligand>
</feature>
<dbReference type="EMBL" id="SNYK01000013">
    <property type="protein sequence ID" value="TDQ36369.1"/>
    <property type="molecule type" value="Genomic_DNA"/>
</dbReference>
<comment type="cofactor">
    <cofactor evidence="2">
        <name>K(+)</name>
        <dbReference type="ChEBI" id="CHEBI:29103"/>
    </cofactor>
</comment>
<dbReference type="GO" id="GO:0005737">
    <property type="term" value="C:cytoplasm"/>
    <property type="evidence" value="ECO:0007669"/>
    <property type="project" value="UniProtKB-SubCell"/>
</dbReference>
<dbReference type="UniPathway" id="UPA00241">
    <property type="reaction ID" value="UER00352"/>
</dbReference>
<proteinExistence type="inferred from homology"/>
<evidence type="ECO:0000256" key="4">
    <source>
        <dbReference type="ARBA" id="ARBA00005225"/>
    </source>
</evidence>
<evidence type="ECO:0000256" key="15">
    <source>
        <dbReference type="ARBA" id="ARBA00040883"/>
    </source>
</evidence>
<keyword evidence="18" id="KW-1185">Reference proteome</keyword>
<keyword evidence="8 16" id="KW-0808">Transferase</keyword>
<evidence type="ECO:0000313" key="17">
    <source>
        <dbReference type="EMBL" id="TDQ36369.1"/>
    </source>
</evidence>
<feature type="binding site" evidence="16">
    <location>
        <begin position="6"/>
        <end position="13"/>
    </location>
    <ligand>
        <name>ATP</name>
        <dbReference type="ChEBI" id="CHEBI:30616"/>
    </ligand>
</feature>
<dbReference type="Pfam" id="PF03309">
    <property type="entry name" value="Pan_kinase"/>
    <property type="match status" value="1"/>
</dbReference>
<dbReference type="GO" id="GO:0015937">
    <property type="term" value="P:coenzyme A biosynthetic process"/>
    <property type="evidence" value="ECO:0007669"/>
    <property type="project" value="UniProtKB-UniRule"/>
</dbReference>
<evidence type="ECO:0000256" key="2">
    <source>
        <dbReference type="ARBA" id="ARBA00001958"/>
    </source>
</evidence>